<sequence length="338" mass="35193">MATEIAEQPEVWRRSVASLGRLAPVVAALKRKQPRFVLLAARGTSDHAALYAKYLFEVIHGMPVGLASPSTVTAYGSTPDLRDTLLIAVSQSGQSPDLIEMVQTGRRHGAITLSVTNAPASPLAQAAELHIDVLAGEERAVAATKSYTAQLLALYLLVDLLRDGDGSALGALPAAGDALVARSEDVRALAARYQFASRLVVTGRGYAYPTAREGALKLMETCYLSAQAFSGADLLHGPLAMVTSQVPVLAVAPDGVGGQSMGEVLQRLHAVGAHVLTIGGAQAIAASSAGLQLPAGIDEAVSPLLEILPLQQLALHLAITRGENPDIPRGLSKITKTL</sequence>
<feature type="domain" description="SIS" evidence="2">
    <location>
        <begin position="189"/>
        <end position="328"/>
    </location>
</feature>
<dbReference type="Gene3D" id="3.40.50.10490">
    <property type="entry name" value="Glucose-6-phosphate isomerase like protein, domain 1"/>
    <property type="match status" value="2"/>
</dbReference>
<dbReference type="Pfam" id="PF01380">
    <property type="entry name" value="SIS"/>
    <property type="match status" value="2"/>
</dbReference>
<dbReference type="EMBL" id="JAAXLA010000005">
    <property type="protein sequence ID" value="NMH96550.1"/>
    <property type="molecule type" value="Genomic_DNA"/>
</dbReference>
<dbReference type="CDD" id="cd05008">
    <property type="entry name" value="SIS_GlmS_GlmD_1"/>
    <property type="match status" value="1"/>
</dbReference>
<gene>
    <name evidence="3" type="ORF">HF526_04335</name>
</gene>
<proteinExistence type="predicted"/>
<dbReference type="InterPro" id="IPR035466">
    <property type="entry name" value="GlmS/AgaS_SIS"/>
</dbReference>
<comment type="caution">
    <text evidence="3">The sequence shown here is derived from an EMBL/GenBank/DDBJ whole genome shotgun (WGS) entry which is preliminary data.</text>
</comment>
<name>A0ABX1S4P2_9PSEU</name>
<reference evidence="3 4" key="1">
    <citation type="submission" date="2020-04" db="EMBL/GenBank/DDBJ databases">
        <authorList>
            <person name="Klaysubun C."/>
            <person name="Duangmal K."/>
            <person name="Lipun K."/>
        </authorList>
    </citation>
    <scope>NUCLEOTIDE SEQUENCE [LARGE SCALE GENOMIC DNA]</scope>
    <source>
        <strain evidence="3 4">K10HN5</strain>
    </source>
</reference>
<evidence type="ECO:0000313" key="4">
    <source>
        <dbReference type="Proteomes" id="UP000820669"/>
    </source>
</evidence>
<keyword evidence="1" id="KW-0677">Repeat</keyword>
<dbReference type="InterPro" id="IPR001347">
    <property type="entry name" value="SIS_dom"/>
</dbReference>
<evidence type="ECO:0000313" key="3">
    <source>
        <dbReference type="EMBL" id="NMH96550.1"/>
    </source>
</evidence>
<dbReference type="RefSeq" id="WP_169380024.1">
    <property type="nucleotide sequence ID" value="NZ_JAAXLA010000005.1"/>
</dbReference>
<feature type="domain" description="SIS" evidence="2">
    <location>
        <begin position="25"/>
        <end position="167"/>
    </location>
</feature>
<evidence type="ECO:0000256" key="1">
    <source>
        <dbReference type="ARBA" id="ARBA00022737"/>
    </source>
</evidence>
<dbReference type="PROSITE" id="PS51464">
    <property type="entry name" value="SIS"/>
    <property type="match status" value="2"/>
</dbReference>
<protein>
    <submittedName>
        <fullName evidence="3">SIS domain-containing protein</fullName>
    </submittedName>
</protein>
<evidence type="ECO:0000259" key="2">
    <source>
        <dbReference type="PROSITE" id="PS51464"/>
    </source>
</evidence>
<dbReference type="InterPro" id="IPR035490">
    <property type="entry name" value="GlmS/FrlB_SIS"/>
</dbReference>
<dbReference type="SUPFAM" id="SSF53697">
    <property type="entry name" value="SIS domain"/>
    <property type="match status" value="1"/>
</dbReference>
<dbReference type="CDD" id="cd05009">
    <property type="entry name" value="SIS_GlmS_GlmD_2"/>
    <property type="match status" value="1"/>
</dbReference>
<dbReference type="InterPro" id="IPR046348">
    <property type="entry name" value="SIS_dom_sf"/>
</dbReference>
<dbReference type="Proteomes" id="UP000820669">
    <property type="component" value="Unassembled WGS sequence"/>
</dbReference>
<dbReference type="PANTHER" id="PTHR10937">
    <property type="entry name" value="GLUCOSAMINE--FRUCTOSE-6-PHOSPHATE AMINOTRANSFERASE, ISOMERIZING"/>
    <property type="match status" value="1"/>
</dbReference>
<organism evidence="3 4">
    <name type="scientific">Pseudonocardia acidicola</name>
    <dbReference type="NCBI Taxonomy" id="2724939"/>
    <lineage>
        <taxon>Bacteria</taxon>
        <taxon>Bacillati</taxon>
        <taxon>Actinomycetota</taxon>
        <taxon>Actinomycetes</taxon>
        <taxon>Pseudonocardiales</taxon>
        <taxon>Pseudonocardiaceae</taxon>
        <taxon>Pseudonocardia</taxon>
    </lineage>
</organism>
<dbReference type="PANTHER" id="PTHR10937:SF8">
    <property type="entry name" value="AMINOTRANSFERASE-RELATED"/>
    <property type="match status" value="1"/>
</dbReference>
<keyword evidence="4" id="KW-1185">Reference proteome</keyword>
<accession>A0ABX1S4P2</accession>